<dbReference type="Gene3D" id="3.20.20.70">
    <property type="entry name" value="Aldolase class I"/>
    <property type="match status" value="1"/>
</dbReference>
<keyword evidence="10" id="KW-0408">Iron</keyword>
<dbReference type="InterPro" id="IPR013785">
    <property type="entry name" value="Aldolase_TIM"/>
</dbReference>
<dbReference type="GO" id="GO:0016853">
    <property type="term" value="F:isomerase activity"/>
    <property type="evidence" value="ECO:0007669"/>
    <property type="project" value="UniProtKB-KW"/>
</dbReference>
<evidence type="ECO:0000256" key="2">
    <source>
        <dbReference type="ARBA" id="ARBA00001933"/>
    </source>
</evidence>
<comment type="catalytic activity">
    <reaction evidence="1">
        <text>L-lysine = D-beta-lysine</text>
        <dbReference type="Rhea" id="RHEA:44148"/>
        <dbReference type="ChEBI" id="CHEBI:32551"/>
        <dbReference type="ChEBI" id="CHEBI:84138"/>
    </reaction>
</comment>
<keyword evidence="11" id="KW-0411">Iron-sulfur</keyword>
<organism evidence="15 16">
    <name type="scientific">Sinobacterium norvegicum</name>
    <dbReference type="NCBI Taxonomy" id="1641715"/>
    <lineage>
        <taxon>Bacteria</taxon>
        <taxon>Pseudomonadati</taxon>
        <taxon>Pseudomonadota</taxon>
        <taxon>Gammaproteobacteria</taxon>
        <taxon>Cellvibrionales</taxon>
        <taxon>Spongiibacteraceae</taxon>
        <taxon>Sinobacterium</taxon>
    </lineage>
</organism>
<dbReference type="CDD" id="cd01335">
    <property type="entry name" value="Radical_SAM"/>
    <property type="match status" value="1"/>
</dbReference>
<evidence type="ECO:0000256" key="6">
    <source>
        <dbReference type="ARBA" id="ARBA00022485"/>
    </source>
</evidence>
<proteinExistence type="inferred from homology"/>
<dbReference type="SFLD" id="SFLDS00029">
    <property type="entry name" value="Radical_SAM"/>
    <property type="match status" value="1"/>
</dbReference>
<keyword evidence="7" id="KW-0949">S-adenosyl-L-methionine</keyword>
<evidence type="ECO:0000256" key="9">
    <source>
        <dbReference type="ARBA" id="ARBA00022898"/>
    </source>
</evidence>
<dbReference type="Pfam" id="PF04055">
    <property type="entry name" value="Radical_SAM"/>
    <property type="match status" value="1"/>
</dbReference>
<evidence type="ECO:0000256" key="10">
    <source>
        <dbReference type="ARBA" id="ARBA00023004"/>
    </source>
</evidence>
<feature type="domain" description="Radical SAM core" evidence="14">
    <location>
        <begin position="106"/>
        <end position="317"/>
    </location>
</feature>
<keyword evidence="8" id="KW-0479">Metal-binding</keyword>
<dbReference type="SFLD" id="SFLDG01070">
    <property type="entry name" value="PLP-dependent"/>
    <property type="match status" value="1"/>
</dbReference>
<evidence type="ECO:0000256" key="11">
    <source>
        <dbReference type="ARBA" id="ARBA00023014"/>
    </source>
</evidence>
<evidence type="ECO:0000313" key="16">
    <source>
        <dbReference type="Proteomes" id="UP000838100"/>
    </source>
</evidence>
<evidence type="ECO:0000259" key="14">
    <source>
        <dbReference type="PROSITE" id="PS51918"/>
    </source>
</evidence>
<dbReference type="PROSITE" id="PS51918">
    <property type="entry name" value="RADICAL_SAM"/>
    <property type="match status" value="1"/>
</dbReference>
<dbReference type="InterPro" id="IPR022462">
    <property type="entry name" value="EpmB"/>
</dbReference>
<evidence type="ECO:0000256" key="3">
    <source>
        <dbReference type="ARBA" id="ARBA00001966"/>
    </source>
</evidence>
<evidence type="ECO:0000313" key="15">
    <source>
        <dbReference type="EMBL" id="CAH0991673.1"/>
    </source>
</evidence>
<dbReference type="SUPFAM" id="SSF102114">
    <property type="entry name" value="Radical SAM enzymes"/>
    <property type="match status" value="1"/>
</dbReference>
<dbReference type="EMBL" id="CAKLPX010000001">
    <property type="protein sequence ID" value="CAH0991673.1"/>
    <property type="molecule type" value="Genomic_DNA"/>
</dbReference>
<name>A0ABM9AEP2_9GAMM</name>
<evidence type="ECO:0000256" key="13">
    <source>
        <dbReference type="ARBA" id="ARBA00030756"/>
    </source>
</evidence>
<evidence type="ECO:0000256" key="8">
    <source>
        <dbReference type="ARBA" id="ARBA00022723"/>
    </source>
</evidence>
<dbReference type="PANTHER" id="PTHR30538">
    <property type="entry name" value="LYSINE 2,3-AMINOMUTASE-RELATED"/>
    <property type="match status" value="1"/>
</dbReference>
<evidence type="ECO:0000256" key="7">
    <source>
        <dbReference type="ARBA" id="ARBA00022691"/>
    </source>
</evidence>
<dbReference type="Proteomes" id="UP000838100">
    <property type="component" value="Unassembled WGS sequence"/>
</dbReference>
<protein>
    <recommendedName>
        <fullName evidence="5">L-lysine 2,3-aminomutase</fullName>
    </recommendedName>
    <alternativeName>
        <fullName evidence="13">EF-P post-translational modification enzyme B</fullName>
    </alternativeName>
</protein>
<keyword evidence="12 15" id="KW-0413">Isomerase</keyword>
<dbReference type="RefSeq" id="WP_237444313.1">
    <property type="nucleotide sequence ID" value="NZ_CAKLPX010000001.1"/>
</dbReference>
<evidence type="ECO:0000256" key="4">
    <source>
        <dbReference type="ARBA" id="ARBA00008703"/>
    </source>
</evidence>
<sequence>MNTPDTIAFSETKSWQQQLSEAISSSEELITYLQLPRNLKADIDQAIGSFALRAPYAYLQRIKKGDINDPLLKQILPISRELVEQPGFTADPLEEQQANPAPGIIHKYPGRVLLMPTSACAINCRYCFRRHFPYEENTPSRQQWQQSLDYLRHDSSIHEVILSGGDPLASSDKQLAWLSQQLSDIPHIKELRIHSRFPIVIPDRINDEFLAWTTATRLNVVVVVHCNHPQEIDEDVLNCLRRIQKNGLILLNQAVLLRDVNNKLKTLSDLSQRLVEAGCIPYYLHLLDKVQGAQHFDIDEAEAIGLHRAMAQSMPGYMVPRLVKEQAGKSSKTII</sequence>
<keyword evidence="9" id="KW-0663">Pyridoxal phosphate</keyword>
<comment type="cofactor">
    <cofactor evidence="3">
        <name>[4Fe-4S] cluster</name>
        <dbReference type="ChEBI" id="CHEBI:49883"/>
    </cofactor>
</comment>
<dbReference type="SFLD" id="SFLDF00314">
    <property type="entry name" value="L-lysine_2_3-aminomutase_(yjeK"/>
    <property type="match status" value="1"/>
</dbReference>
<reference evidence="15" key="1">
    <citation type="submission" date="2021-12" db="EMBL/GenBank/DDBJ databases">
        <authorList>
            <person name="Rodrigo-Torres L."/>
            <person name="Arahal R. D."/>
            <person name="Lucena T."/>
        </authorList>
    </citation>
    <scope>NUCLEOTIDE SEQUENCE</scope>
    <source>
        <strain evidence="15">CECT 8267</strain>
    </source>
</reference>
<dbReference type="PANTHER" id="PTHR30538:SF1">
    <property type="entry name" value="L-LYSINE 2,3-AMINOMUTASE"/>
    <property type="match status" value="1"/>
</dbReference>
<evidence type="ECO:0000256" key="1">
    <source>
        <dbReference type="ARBA" id="ARBA00001352"/>
    </source>
</evidence>
<comment type="similarity">
    <text evidence="4">Belongs to the radical SAM superfamily. KamA family.</text>
</comment>
<comment type="cofactor">
    <cofactor evidence="2">
        <name>pyridoxal 5'-phosphate</name>
        <dbReference type="ChEBI" id="CHEBI:597326"/>
    </cofactor>
</comment>
<dbReference type="PIRSF" id="PIRSF004911">
    <property type="entry name" value="DUF160"/>
    <property type="match status" value="1"/>
</dbReference>
<gene>
    <name evidence="15" type="primary">epmB</name>
    <name evidence="15" type="ORF">SIN8267_01785</name>
</gene>
<accession>A0ABM9AEP2</accession>
<dbReference type="InterPro" id="IPR003739">
    <property type="entry name" value="Lys_aminomutase/Glu_NH3_mut"/>
</dbReference>
<dbReference type="NCBIfam" id="TIGR03821">
    <property type="entry name" value="EFP_modif_epmB"/>
    <property type="match status" value="1"/>
</dbReference>
<comment type="caution">
    <text evidence="15">The sequence shown here is derived from an EMBL/GenBank/DDBJ whole genome shotgun (WGS) entry which is preliminary data.</text>
</comment>
<keyword evidence="16" id="KW-1185">Reference proteome</keyword>
<dbReference type="InterPro" id="IPR058240">
    <property type="entry name" value="rSAM_sf"/>
</dbReference>
<evidence type="ECO:0000256" key="5">
    <source>
        <dbReference type="ARBA" id="ARBA00022363"/>
    </source>
</evidence>
<keyword evidence="6" id="KW-0004">4Fe-4S</keyword>
<evidence type="ECO:0000256" key="12">
    <source>
        <dbReference type="ARBA" id="ARBA00023235"/>
    </source>
</evidence>
<dbReference type="InterPro" id="IPR007197">
    <property type="entry name" value="rSAM"/>
</dbReference>
<dbReference type="NCBIfam" id="TIGR00238">
    <property type="entry name" value="KamA family radical SAM protein"/>
    <property type="match status" value="1"/>
</dbReference>